<organism evidence="1">
    <name type="scientific">uncultured bacterium</name>
    <name type="common">gcode 4</name>
    <dbReference type="NCBI Taxonomy" id="1234023"/>
    <lineage>
        <taxon>Bacteria</taxon>
        <taxon>environmental samples</taxon>
    </lineage>
</organism>
<sequence length="113" mass="12395">MNYFIIKNIVETTLAHFACKECGAKATEQNIHILGTAGNSLNMEVICQECQASGVIKAEMNIMGINTSPAQFAEQIKKTVEDTRKGEAIKDADILKVREDLQKTSSVSDLFNS</sequence>
<proteinExistence type="predicted"/>
<accession>K1XYD0</accession>
<dbReference type="EMBL" id="AMFJ01034197">
    <property type="protein sequence ID" value="EKD29991.1"/>
    <property type="molecule type" value="Genomic_DNA"/>
</dbReference>
<name>K1XYD0_9BACT</name>
<gene>
    <name evidence="1" type="ORF">ACD_78C00197G0026</name>
</gene>
<evidence type="ECO:0000313" key="1">
    <source>
        <dbReference type="EMBL" id="EKD29991.1"/>
    </source>
</evidence>
<protein>
    <submittedName>
        <fullName evidence="1">Uncharacterized protein</fullName>
    </submittedName>
</protein>
<dbReference type="AlphaFoldDB" id="K1XYD0"/>
<comment type="caution">
    <text evidence="1">The sequence shown here is derived from an EMBL/GenBank/DDBJ whole genome shotgun (WGS) entry which is preliminary data.</text>
</comment>
<reference evidence="1" key="1">
    <citation type="journal article" date="2012" name="Science">
        <title>Fermentation, hydrogen, and sulfur metabolism in multiple uncultivated bacterial phyla.</title>
        <authorList>
            <person name="Wrighton K.C."/>
            <person name="Thomas B.C."/>
            <person name="Sharon I."/>
            <person name="Miller C.S."/>
            <person name="Castelle C.J."/>
            <person name="VerBerkmoes N.C."/>
            <person name="Wilkins M.J."/>
            <person name="Hettich R.L."/>
            <person name="Lipton M.S."/>
            <person name="Williams K.H."/>
            <person name="Long P.E."/>
            <person name="Banfield J.F."/>
        </authorList>
    </citation>
    <scope>NUCLEOTIDE SEQUENCE [LARGE SCALE GENOMIC DNA]</scope>
</reference>